<dbReference type="CDD" id="cd06562">
    <property type="entry name" value="GH20_HexA_HexB-like"/>
    <property type="match status" value="1"/>
</dbReference>
<evidence type="ECO:0000256" key="1">
    <source>
        <dbReference type="ARBA" id="ARBA00001231"/>
    </source>
</evidence>
<sequence length="537" mass="60822">MLSMRCVLLAFICSTSSYALPRTQSGDVNPYRNSGKTKGQPWPMPLSYKPTPTVIPVNDIDFQFVNLGVHCELLTDAYKRYADIIFGSRSRRSLKFKPDRDVAGDSTVSVLQVNAISGCHGGLSIDSDESYTLSISPGKALLTSNETWGAIKGLETFSQLIYQTSSGQYVVNATEVNDRPRFKHRGLLLDTSRHYLRKEYILQNLDAMAQNKFNVFHWHIVDDQSFPYFSQKFPDLSGKGAYNPETHVYTPADITDIVNYAWRRGIRVMVEFDTPGHTLSWGYGQAGLLTKCYKGGKFTGEYGPIDPTLNTTFPFLSQFFAEVAQVFPDHYIFLGGDEVGYDCWQSNPGITAFMKKMGFGDDYTKLEQYYMQKVLDIVSGLKKGYMVWQEVVDLAKVAEDTIVNVWRDKWQDEMARVTGMGYKTLLSNCWYLNYISYGPDWSTYYKCDPQDFPGTAQQKSLVLGGTTTMWGEYVDDTNLISRFWPRAAAVGERLWSDASVTDVGEAQLRIAEHRCRMVKRGFNAEELIGPGYCDVEY</sequence>
<protein>
    <recommendedName>
        <fullName evidence="6">Beta-hexosaminidase</fullName>
        <ecNumber evidence="6">3.2.1.52</ecNumber>
    </recommendedName>
</protein>
<evidence type="ECO:0000313" key="11">
    <source>
        <dbReference type="Proteomes" id="UP000694888"/>
    </source>
</evidence>
<evidence type="ECO:0000256" key="5">
    <source>
        <dbReference type="ARBA" id="ARBA00023295"/>
    </source>
</evidence>
<comment type="catalytic activity">
    <reaction evidence="1 6">
        <text>Hydrolysis of terminal non-reducing N-acetyl-D-hexosamine residues in N-acetyl-beta-D-hexosaminides.</text>
        <dbReference type="EC" id="3.2.1.52"/>
    </reaction>
</comment>
<dbReference type="GeneID" id="101863320"/>
<dbReference type="RefSeq" id="XP_005092391.2">
    <property type="nucleotide sequence ID" value="XM_005092334.3"/>
</dbReference>
<dbReference type="InterPro" id="IPR025705">
    <property type="entry name" value="Beta_hexosaminidase_sua/sub"/>
</dbReference>
<keyword evidence="8" id="KW-0732">Signal</keyword>
<evidence type="ECO:0000313" key="13">
    <source>
        <dbReference type="RefSeq" id="XP_005092391.2"/>
    </source>
</evidence>
<dbReference type="GeneID" id="101863082"/>
<evidence type="ECO:0000256" key="7">
    <source>
        <dbReference type="SAM" id="MobiDB-lite"/>
    </source>
</evidence>
<name>A0ABM0JCR2_APLCA</name>
<dbReference type="Pfam" id="PF14845">
    <property type="entry name" value="Glycohydro_20b2"/>
    <property type="match status" value="1"/>
</dbReference>
<dbReference type="Gene3D" id="3.20.20.80">
    <property type="entry name" value="Glycosidases"/>
    <property type="match status" value="1"/>
</dbReference>
<feature type="domain" description="Beta-hexosaminidase eukaryotic type N-terminal" evidence="10">
    <location>
        <begin position="41"/>
        <end position="160"/>
    </location>
</feature>
<keyword evidence="4" id="KW-0325">Glycoprotein</keyword>
<evidence type="ECO:0000256" key="3">
    <source>
        <dbReference type="ARBA" id="ARBA00022801"/>
    </source>
</evidence>
<dbReference type="PRINTS" id="PR00738">
    <property type="entry name" value="GLHYDRLASE20"/>
</dbReference>
<evidence type="ECO:0000259" key="9">
    <source>
        <dbReference type="Pfam" id="PF00728"/>
    </source>
</evidence>
<dbReference type="Proteomes" id="UP000694888">
    <property type="component" value="Unplaced"/>
</dbReference>
<dbReference type="RefSeq" id="XP_005090699.2">
    <property type="nucleotide sequence ID" value="XM_005090642.3"/>
</dbReference>
<evidence type="ECO:0000256" key="4">
    <source>
        <dbReference type="ARBA" id="ARBA00023180"/>
    </source>
</evidence>
<dbReference type="PANTHER" id="PTHR22600:SF21">
    <property type="entry name" value="BETA-HEXOSAMINIDASE A"/>
    <property type="match status" value="1"/>
</dbReference>
<dbReference type="Pfam" id="PF00728">
    <property type="entry name" value="Glyco_hydro_20"/>
    <property type="match status" value="1"/>
</dbReference>
<feature type="compositionally biased region" description="Polar residues" evidence="7">
    <location>
        <begin position="24"/>
        <end position="37"/>
    </location>
</feature>
<evidence type="ECO:0000259" key="10">
    <source>
        <dbReference type="Pfam" id="PF14845"/>
    </source>
</evidence>
<dbReference type="EC" id="3.2.1.52" evidence="6"/>
<gene>
    <name evidence="12" type="primary">LOC101863320</name>
    <name evidence="13" type="synonym">LOC101863082</name>
</gene>
<keyword evidence="5 6" id="KW-0326">Glycosidase</keyword>
<dbReference type="InterPro" id="IPR017853">
    <property type="entry name" value="GH"/>
</dbReference>
<dbReference type="InterPro" id="IPR029018">
    <property type="entry name" value="Hex-like_dom2"/>
</dbReference>
<dbReference type="InterPro" id="IPR029019">
    <property type="entry name" value="HEX_eukaryotic_N"/>
</dbReference>
<comment type="similarity">
    <text evidence="2 6">Belongs to the glycosyl hydrolase 20 family.</text>
</comment>
<feature type="signal peptide" evidence="8">
    <location>
        <begin position="1"/>
        <end position="19"/>
    </location>
</feature>
<evidence type="ECO:0000313" key="12">
    <source>
        <dbReference type="RefSeq" id="XP_005090699.2"/>
    </source>
</evidence>
<feature type="chain" id="PRO_5045021067" description="Beta-hexosaminidase" evidence="8">
    <location>
        <begin position="20"/>
        <end position="537"/>
    </location>
</feature>
<keyword evidence="11" id="KW-1185">Reference proteome</keyword>
<accession>A0ABM0JCR2</accession>
<feature type="domain" description="Glycoside hydrolase family 20 catalytic" evidence="9">
    <location>
        <begin position="182"/>
        <end position="497"/>
    </location>
</feature>
<feature type="region of interest" description="Disordered" evidence="7">
    <location>
        <begin position="24"/>
        <end position="43"/>
    </location>
</feature>
<evidence type="ECO:0000256" key="2">
    <source>
        <dbReference type="ARBA" id="ARBA00006285"/>
    </source>
</evidence>
<dbReference type="SUPFAM" id="SSF55545">
    <property type="entry name" value="beta-N-acetylhexosaminidase-like domain"/>
    <property type="match status" value="1"/>
</dbReference>
<dbReference type="Gene3D" id="3.30.379.10">
    <property type="entry name" value="Chitobiase/beta-hexosaminidase domain 2-like"/>
    <property type="match status" value="1"/>
</dbReference>
<keyword evidence="3 6" id="KW-0378">Hydrolase</keyword>
<dbReference type="InterPro" id="IPR015883">
    <property type="entry name" value="Glyco_hydro_20_cat"/>
</dbReference>
<evidence type="ECO:0000256" key="8">
    <source>
        <dbReference type="SAM" id="SignalP"/>
    </source>
</evidence>
<reference evidence="12 13" key="1">
    <citation type="submission" date="2025-05" db="UniProtKB">
        <authorList>
            <consortium name="RefSeq"/>
        </authorList>
    </citation>
    <scope>IDENTIFICATION</scope>
</reference>
<organism evidence="11 12">
    <name type="scientific">Aplysia californica</name>
    <name type="common">California sea hare</name>
    <dbReference type="NCBI Taxonomy" id="6500"/>
    <lineage>
        <taxon>Eukaryota</taxon>
        <taxon>Metazoa</taxon>
        <taxon>Spiralia</taxon>
        <taxon>Lophotrochozoa</taxon>
        <taxon>Mollusca</taxon>
        <taxon>Gastropoda</taxon>
        <taxon>Heterobranchia</taxon>
        <taxon>Euthyneura</taxon>
        <taxon>Tectipleura</taxon>
        <taxon>Aplysiida</taxon>
        <taxon>Aplysioidea</taxon>
        <taxon>Aplysiidae</taxon>
        <taxon>Aplysia</taxon>
    </lineage>
</organism>
<evidence type="ECO:0000256" key="6">
    <source>
        <dbReference type="PIRNR" id="PIRNR001093"/>
    </source>
</evidence>
<dbReference type="PIRSF" id="PIRSF001093">
    <property type="entry name" value="B-hxosamndse_ab_euk"/>
    <property type="match status" value="1"/>
</dbReference>
<dbReference type="SUPFAM" id="SSF51445">
    <property type="entry name" value="(Trans)glycosidases"/>
    <property type="match status" value="1"/>
</dbReference>
<proteinExistence type="inferred from homology"/>
<dbReference type="PANTHER" id="PTHR22600">
    <property type="entry name" value="BETA-HEXOSAMINIDASE"/>
    <property type="match status" value="1"/>
</dbReference>